<gene>
    <name evidence="1" type="ORF">Mucpa_0618</name>
</gene>
<dbReference type="STRING" id="714943.Mucpa_0618"/>
<keyword evidence="2" id="KW-1185">Reference proteome</keyword>
<dbReference type="HOGENOM" id="CLU_1738452_0_0_10"/>
<dbReference type="RefSeq" id="WP_008504387.1">
    <property type="nucleotide sequence ID" value="NZ_CM001403.1"/>
</dbReference>
<dbReference type="OrthoDB" id="796720at2"/>
<proteinExistence type="predicted"/>
<evidence type="ECO:0000313" key="2">
    <source>
        <dbReference type="Proteomes" id="UP000002774"/>
    </source>
</evidence>
<dbReference type="AlphaFoldDB" id="H1Y471"/>
<dbReference type="EMBL" id="CM001403">
    <property type="protein sequence ID" value="EHQ24807.1"/>
    <property type="molecule type" value="Genomic_DNA"/>
</dbReference>
<protein>
    <submittedName>
        <fullName evidence="1">Uncharacterized protein</fullName>
    </submittedName>
</protein>
<name>H1Y471_9SPHI</name>
<organism evidence="1 2">
    <name type="scientific">Mucilaginibacter paludis DSM 18603</name>
    <dbReference type="NCBI Taxonomy" id="714943"/>
    <lineage>
        <taxon>Bacteria</taxon>
        <taxon>Pseudomonadati</taxon>
        <taxon>Bacteroidota</taxon>
        <taxon>Sphingobacteriia</taxon>
        <taxon>Sphingobacteriales</taxon>
        <taxon>Sphingobacteriaceae</taxon>
        <taxon>Mucilaginibacter</taxon>
    </lineage>
</organism>
<evidence type="ECO:0000313" key="1">
    <source>
        <dbReference type="EMBL" id="EHQ24807.1"/>
    </source>
</evidence>
<dbReference type="Proteomes" id="UP000002774">
    <property type="component" value="Chromosome"/>
</dbReference>
<sequence>MRQAKTTFINLIRGIFLVKKRDDFAVNLLPLIKPISKLAKQESNSSHLVSNPAKNLTQKEQPFVPNINASPFKPAGFSPEEAAVDEFFSNVQFEQVKDELNRWFFFGLAGHGKQIADLTPEQVECFKRELPQLISALYKYHRSTRKEAGNDA</sequence>
<reference evidence="1" key="1">
    <citation type="submission" date="2011-09" db="EMBL/GenBank/DDBJ databases">
        <title>The permanent draft genome of Mucilaginibacter paludis DSM 18603.</title>
        <authorList>
            <consortium name="US DOE Joint Genome Institute (JGI-PGF)"/>
            <person name="Lucas S."/>
            <person name="Han J."/>
            <person name="Lapidus A."/>
            <person name="Bruce D."/>
            <person name="Goodwin L."/>
            <person name="Pitluck S."/>
            <person name="Peters L."/>
            <person name="Kyrpides N."/>
            <person name="Mavromatis K."/>
            <person name="Ivanova N."/>
            <person name="Mikhailova N."/>
            <person name="Held B."/>
            <person name="Detter J.C."/>
            <person name="Tapia R."/>
            <person name="Han C."/>
            <person name="Land M."/>
            <person name="Hauser L."/>
            <person name="Markowitz V."/>
            <person name="Cheng J.-F."/>
            <person name="Hugenholtz P."/>
            <person name="Woyke T."/>
            <person name="Wu D."/>
            <person name="Tindall B."/>
            <person name="Brambilla E."/>
            <person name="Klenk H.-P."/>
            <person name="Eisen J.A."/>
        </authorList>
    </citation>
    <scope>NUCLEOTIDE SEQUENCE [LARGE SCALE GENOMIC DNA]</scope>
    <source>
        <strain evidence="1">DSM 18603</strain>
    </source>
</reference>
<accession>H1Y471</accession>